<evidence type="ECO:0000256" key="5">
    <source>
        <dbReference type="ARBA" id="ARBA00022695"/>
    </source>
</evidence>
<comment type="caution">
    <text evidence="10">The sequence shown here is derived from an EMBL/GenBank/DDBJ whole genome shotgun (WGS) entry which is preliminary data.</text>
</comment>
<dbReference type="InterPro" id="IPR009061">
    <property type="entry name" value="DNA-bd_dom_put_sf"/>
</dbReference>
<dbReference type="SUPFAM" id="SSF46955">
    <property type="entry name" value="Putative DNA-binding domain"/>
    <property type="match status" value="1"/>
</dbReference>
<comment type="similarity">
    <text evidence="2">Belongs to the beta sliding clamp family.</text>
</comment>
<evidence type="ECO:0000256" key="1">
    <source>
        <dbReference type="ARBA" id="ARBA00004496"/>
    </source>
</evidence>
<reference evidence="10 11" key="1">
    <citation type="submission" date="2024-09" db="EMBL/GenBank/DDBJ databases">
        <authorList>
            <person name="Sun Q."/>
            <person name="Mori K."/>
        </authorList>
    </citation>
    <scope>NUCLEOTIDE SEQUENCE [LARGE SCALE GENOMIC DNA]</scope>
    <source>
        <strain evidence="10 11">TBRC 3947</strain>
    </source>
</reference>
<dbReference type="PANTHER" id="PTHR30478:SF0">
    <property type="entry name" value="BETA SLIDING CLAMP"/>
    <property type="match status" value="1"/>
</dbReference>
<gene>
    <name evidence="10" type="ORF">ACFFIA_26415</name>
</gene>
<dbReference type="InterPro" id="IPR046938">
    <property type="entry name" value="DNA_clamp_sf"/>
</dbReference>
<evidence type="ECO:0000313" key="11">
    <source>
        <dbReference type="Proteomes" id="UP001589867"/>
    </source>
</evidence>
<dbReference type="Pfam" id="PF13411">
    <property type="entry name" value="MerR_1"/>
    <property type="match status" value="1"/>
</dbReference>
<evidence type="ECO:0000256" key="7">
    <source>
        <dbReference type="ARBA" id="ARBA00022932"/>
    </source>
</evidence>
<dbReference type="InterPro" id="IPR022637">
    <property type="entry name" value="DNA_polIII_beta_cen"/>
</dbReference>
<evidence type="ECO:0000259" key="9">
    <source>
        <dbReference type="PROSITE" id="PS50937"/>
    </source>
</evidence>
<keyword evidence="5" id="KW-0548">Nucleotidyltransferase</keyword>
<dbReference type="InterPro" id="IPR000551">
    <property type="entry name" value="MerR-type_HTH_dom"/>
</dbReference>
<dbReference type="SMART" id="SM00422">
    <property type="entry name" value="HTH_MERR"/>
    <property type="match status" value="1"/>
</dbReference>
<dbReference type="Gene3D" id="3.10.150.10">
    <property type="entry name" value="DNA Polymerase III, subunit A, domain 2"/>
    <property type="match status" value="2"/>
</dbReference>
<keyword evidence="11" id="KW-1185">Reference proteome</keyword>
<dbReference type="EMBL" id="JBHLUH010000056">
    <property type="protein sequence ID" value="MFC0531181.1"/>
    <property type="molecule type" value="Genomic_DNA"/>
</dbReference>
<evidence type="ECO:0000313" key="10">
    <source>
        <dbReference type="EMBL" id="MFC0531181.1"/>
    </source>
</evidence>
<dbReference type="Proteomes" id="UP001589867">
    <property type="component" value="Unassembled WGS sequence"/>
</dbReference>
<dbReference type="CDD" id="cd00140">
    <property type="entry name" value="beta_clamp"/>
    <property type="match status" value="1"/>
</dbReference>
<name>A0ABV6M964_9ACTN</name>
<sequence>MTGRDDLLPIGTFAQVTGVTASALRFYDDCGLVRPAAVDPATGYRYYSAAQVEEVTLIRQLREAGLPLGDVRRVLTASEEQAQRLIADHLRAMERAVEEARGKASAAMALVRSRLGAAVSLPGQMLADGIGQVSPAARAGGPEPVLGGVLFEVDGRELRLVATDRYRLAVRSMAIGGRPRDPATAVVPADLLERARPWIGRQETVGVTVTGAGVRLAGPAGEETLAAIAGEYPRYRIVLDQLPEPSTRAVIPRRTLLSALGDDPEARVHLVIGDGVTVRPSGARRPVTIPAETAGAPLAISFQHATLRPVLAASVGPDVMLQLSRPDQPAVVRSADDGDLTTLAMPVTIDPTPGGAA</sequence>
<evidence type="ECO:0000256" key="3">
    <source>
        <dbReference type="ARBA" id="ARBA00022490"/>
    </source>
</evidence>
<dbReference type="RefSeq" id="WP_377255127.1">
    <property type="nucleotide sequence ID" value="NZ_JBHLUH010000056.1"/>
</dbReference>
<accession>A0ABV6M964</accession>
<dbReference type="PROSITE" id="PS00552">
    <property type="entry name" value="HTH_MERR_1"/>
    <property type="match status" value="1"/>
</dbReference>
<evidence type="ECO:0000256" key="6">
    <source>
        <dbReference type="ARBA" id="ARBA00022705"/>
    </source>
</evidence>
<keyword evidence="8" id="KW-0238">DNA-binding</keyword>
<dbReference type="PANTHER" id="PTHR30478">
    <property type="entry name" value="DNA POLYMERASE III SUBUNIT BETA"/>
    <property type="match status" value="1"/>
</dbReference>
<keyword evidence="3" id="KW-0963">Cytoplasm</keyword>
<feature type="domain" description="HTH merR-type" evidence="9">
    <location>
        <begin position="7"/>
        <end position="77"/>
    </location>
</feature>
<dbReference type="SUPFAM" id="SSF55979">
    <property type="entry name" value="DNA clamp"/>
    <property type="match status" value="2"/>
</dbReference>
<proteinExistence type="inferred from homology"/>
<organism evidence="10 11">
    <name type="scientific">Phytohabitans kaempferiae</name>
    <dbReference type="NCBI Taxonomy" id="1620943"/>
    <lineage>
        <taxon>Bacteria</taxon>
        <taxon>Bacillati</taxon>
        <taxon>Actinomycetota</taxon>
        <taxon>Actinomycetes</taxon>
        <taxon>Micromonosporales</taxon>
        <taxon>Micromonosporaceae</taxon>
    </lineage>
</organism>
<dbReference type="Pfam" id="PF02767">
    <property type="entry name" value="DNA_pol3_beta_2"/>
    <property type="match status" value="1"/>
</dbReference>
<keyword evidence="7" id="KW-0239">DNA-directed DNA polymerase</keyword>
<comment type="subcellular location">
    <subcellularLocation>
        <location evidence="1">Cytoplasm</location>
    </subcellularLocation>
</comment>
<keyword evidence="4" id="KW-0808">Transferase</keyword>
<dbReference type="InterPro" id="IPR001001">
    <property type="entry name" value="DNA_polIII_beta"/>
</dbReference>
<evidence type="ECO:0000256" key="4">
    <source>
        <dbReference type="ARBA" id="ARBA00022679"/>
    </source>
</evidence>
<protein>
    <submittedName>
        <fullName evidence="10">MerR family transcriptional regulator</fullName>
    </submittedName>
</protein>
<dbReference type="PROSITE" id="PS50937">
    <property type="entry name" value="HTH_MERR_2"/>
    <property type="match status" value="1"/>
</dbReference>
<dbReference type="SMART" id="SM00480">
    <property type="entry name" value="POL3Bc"/>
    <property type="match status" value="1"/>
</dbReference>
<dbReference type="CDD" id="cd01107">
    <property type="entry name" value="HTH_BmrR"/>
    <property type="match status" value="1"/>
</dbReference>
<dbReference type="Gene3D" id="1.10.1660.10">
    <property type="match status" value="1"/>
</dbReference>
<keyword evidence="6" id="KW-0235">DNA replication</keyword>
<evidence type="ECO:0000256" key="2">
    <source>
        <dbReference type="ARBA" id="ARBA00010752"/>
    </source>
</evidence>
<evidence type="ECO:0000256" key="8">
    <source>
        <dbReference type="ARBA" id="ARBA00023125"/>
    </source>
</evidence>